<gene>
    <name evidence="1" type="ORF">GCWU000325_01358</name>
</gene>
<organism evidence="1 2">
    <name type="scientific">Alloprevotella tannerae ATCC 51259</name>
    <dbReference type="NCBI Taxonomy" id="626522"/>
    <lineage>
        <taxon>Bacteria</taxon>
        <taxon>Pseudomonadati</taxon>
        <taxon>Bacteroidota</taxon>
        <taxon>Bacteroidia</taxon>
        <taxon>Bacteroidales</taxon>
        <taxon>Prevotellaceae</taxon>
        <taxon>Alloprevotella</taxon>
    </lineage>
</organism>
<dbReference type="Proteomes" id="UP000003460">
    <property type="component" value="Unassembled WGS sequence"/>
</dbReference>
<dbReference type="EMBL" id="ACIJ02000018">
    <property type="protein sequence ID" value="EEX71822.1"/>
    <property type="molecule type" value="Genomic_DNA"/>
</dbReference>
<accession>C9LGL3</accession>
<dbReference type="HOGENOM" id="CLU_3274766_0_0_10"/>
<dbReference type="AlphaFoldDB" id="C9LGL3"/>
<dbReference type="STRING" id="626522.GCWU000325_01358"/>
<protein>
    <submittedName>
        <fullName evidence="1">Uncharacterized protein</fullName>
    </submittedName>
</protein>
<keyword evidence="2" id="KW-1185">Reference proteome</keyword>
<sequence length="41" mass="4421">MGAYYGLVAANDGLVGANEKNIRSTPAQMPPFALKISIERR</sequence>
<reference evidence="1" key="1">
    <citation type="submission" date="2009-09" db="EMBL/GenBank/DDBJ databases">
        <authorList>
            <person name="Weinstock G."/>
            <person name="Sodergren E."/>
            <person name="Clifton S."/>
            <person name="Fulton L."/>
            <person name="Fulton B."/>
            <person name="Courtney L."/>
            <person name="Fronick C."/>
            <person name="Harrison M."/>
            <person name="Strong C."/>
            <person name="Farmer C."/>
            <person name="Delahaunty K."/>
            <person name="Markovic C."/>
            <person name="Hall O."/>
            <person name="Minx P."/>
            <person name="Tomlinson C."/>
            <person name="Mitreva M."/>
            <person name="Nelson J."/>
            <person name="Hou S."/>
            <person name="Wollam A."/>
            <person name="Pepin K.H."/>
            <person name="Johnson M."/>
            <person name="Bhonagiri V."/>
            <person name="Nash W.E."/>
            <person name="Warren W."/>
            <person name="Chinwalla A."/>
            <person name="Mardis E.R."/>
            <person name="Wilson R.K."/>
        </authorList>
    </citation>
    <scope>NUCLEOTIDE SEQUENCE [LARGE SCALE GENOMIC DNA]</scope>
    <source>
        <strain evidence="1">ATCC 51259</strain>
    </source>
</reference>
<comment type="caution">
    <text evidence="1">The sequence shown here is derived from an EMBL/GenBank/DDBJ whole genome shotgun (WGS) entry which is preliminary data.</text>
</comment>
<proteinExistence type="predicted"/>
<name>C9LGL3_9BACT</name>
<evidence type="ECO:0000313" key="1">
    <source>
        <dbReference type="EMBL" id="EEX71822.1"/>
    </source>
</evidence>
<evidence type="ECO:0000313" key="2">
    <source>
        <dbReference type="Proteomes" id="UP000003460"/>
    </source>
</evidence>